<feature type="chain" id="PRO_5045358691" evidence="1">
    <location>
        <begin position="24"/>
        <end position="504"/>
    </location>
</feature>
<evidence type="ECO:0000256" key="1">
    <source>
        <dbReference type="SAM" id="SignalP"/>
    </source>
</evidence>
<reference evidence="3" key="1">
    <citation type="journal article" date="2019" name="Int. J. Syst. Evol. Microbiol.">
        <title>The Global Catalogue of Microorganisms (GCM) 10K type strain sequencing project: providing services to taxonomists for standard genome sequencing and annotation.</title>
        <authorList>
            <consortium name="The Broad Institute Genomics Platform"/>
            <consortium name="The Broad Institute Genome Sequencing Center for Infectious Disease"/>
            <person name="Wu L."/>
            <person name="Ma J."/>
        </authorList>
    </citation>
    <scope>NUCLEOTIDE SEQUENCE [LARGE SCALE GENOMIC DNA]</scope>
    <source>
        <strain evidence="3">JCM 14370</strain>
    </source>
</reference>
<organism evidence="2 3">
    <name type="scientific">Deinococcus roseus</name>
    <dbReference type="NCBI Taxonomy" id="392414"/>
    <lineage>
        <taxon>Bacteria</taxon>
        <taxon>Thermotogati</taxon>
        <taxon>Deinococcota</taxon>
        <taxon>Deinococci</taxon>
        <taxon>Deinococcales</taxon>
        <taxon>Deinococcaceae</taxon>
        <taxon>Deinococcus</taxon>
    </lineage>
</organism>
<comment type="caution">
    <text evidence="2">The sequence shown here is derived from an EMBL/GenBank/DDBJ whole genome shotgun (WGS) entry which is preliminary data.</text>
</comment>
<evidence type="ECO:0000313" key="3">
    <source>
        <dbReference type="Proteomes" id="UP000632222"/>
    </source>
</evidence>
<dbReference type="EMBL" id="BMOD01000001">
    <property type="protein sequence ID" value="GGJ21670.1"/>
    <property type="molecule type" value="Genomic_DNA"/>
</dbReference>
<keyword evidence="3" id="KW-1185">Reference proteome</keyword>
<evidence type="ECO:0000313" key="2">
    <source>
        <dbReference type="EMBL" id="GGJ21670.1"/>
    </source>
</evidence>
<keyword evidence="1" id="KW-0732">Signal</keyword>
<dbReference type="RefSeq" id="WP_188999254.1">
    <property type="nucleotide sequence ID" value="NZ_BMOD01000001.1"/>
</dbReference>
<feature type="signal peptide" evidence="1">
    <location>
        <begin position="1"/>
        <end position="23"/>
    </location>
</feature>
<sequence>MHQHIVKISAALALLGALGTGYAQSTPSKPTHKCGNYSVIIQPVSGEEFHEEKLTLKGPKGTVFSRTDWSMEVAWCKDVTGDGVPEVDLRSFSGGAHCCFTHDLYSLTTPPRKLAHIETAHSDALDPRQLDGKGPLELVTADWRFAYGFGMSFAESVALPEVYSYVNGHYAVNTRAFPGLIGGWFTDIDKLEDTYSVLARVSELILLGKESQIAGVLQKAPDELRRWIEGYLPDIKDSLSTLGYNEYGVLAGLAPEDITYTSVVGGFTTAGSKQVLTLVKGNAKNAHVKSGQLGVLLIDKTASGFKVTATGLTFPSKGKDQDYTFNLQHAVRRSNGLSDVVVGNGSSGSLKLQAYRMSKNTLILVKDDALDTALKFLQDLYNLAEVNGKVFDKDAKRTPEQWAALMDRARVAREQGKNWTPLLGIEPEQLGDFNWYSMQFLQDTPQQAQLYLTVDYGKLPEDGGDYGIFGPRYGLTLTLQKDQTWKPVSVDLTRLPATPYDGDQ</sequence>
<gene>
    <name evidence="2" type="ORF">GCM10008938_04840</name>
</gene>
<dbReference type="Proteomes" id="UP000632222">
    <property type="component" value="Unassembled WGS sequence"/>
</dbReference>
<name>A0ABQ2CUE6_9DEIO</name>
<protein>
    <submittedName>
        <fullName evidence="2">Uncharacterized protein</fullName>
    </submittedName>
</protein>
<accession>A0ABQ2CUE6</accession>
<proteinExistence type="predicted"/>